<dbReference type="WBParaSite" id="BTMF_0000621101-mRNA-1">
    <property type="protein sequence ID" value="BTMF_0000621101-mRNA-1"/>
    <property type="gene ID" value="BTMF_0000621101"/>
</dbReference>
<sequence length="61" mass="7201">MSSLLRKLWDHDFRINPPNVTYLGVVIEKRITMGVPAFFRWLTRKYPSVVVDAVEEKPRDL</sequence>
<dbReference type="GO" id="GO:0003676">
    <property type="term" value="F:nucleic acid binding"/>
    <property type="evidence" value="ECO:0007669"/>
    <property type="project" value="InterPro"/>
</dbReference>
<dbReference type="AlphaFoldDB" id="A0A0R3QIH4"/>
<dbReference type="EMBL" id="UZAG01005879">
    <property type="protein sequence ID" value="VDO18114.1"/>
    <property type="molecule type" value="Genomic_DNA"/>
</dbReference>
<dbReference type="GO" id="GO:0004527">
    <property type="term" value="F:exonuclease activity"/>
    <property type="evidence" value="ECO:0007669"/>
    <property type="project" value="InterPro"/>
</dbReference>
<accession>A0A0R3QIH4</accession>
<feature type="domain" description="Xrn1 N-terminal" evidence="1">
    <location>
        <begin position="33"/>
        <end position="57"/>
    </location>
</feature>
<dbReference type="Proteomes" id="UP000280834">
    <property type="component" value="Unassembled WGS sequence"/>
</dbReference>
<evidence type="ECO:0000313" key="3">
    <source>
        <dbReference type="Proteomes" id="UP000280834"/>
    </source>
</evidence>
<evidence type="ECO:0000313" key="4">
    <source>
        <dbReference type="WBParaSite" id="BTMF_0000621101-mRNA-1"/>
    </source>
</evidence>
<evidence type="ECO:0000259" key="1">
    <source>
        <dbReference type="Pfam" id="PF03159"/>
    </source>
</evidence>
<protein>
    <submittedName>
        <fullName evidence="4">XRN_N domain-containing protein</fullName>
    </submittedName>
</protein>
<reference evidence="4" key="1">
    <citation type="submission" date="2017-02" db="UniProtKB">
        <authorList>
            <consortium name="WormBaseParasite"/>
        </authorList>
    </citation>
    <scope>IDENTIFICATION</scope>
</reference>
<name>A0A0R3QIH4_9BILA</name>
<dbReference type="STRING" id="42155.A0A0R3QIH4"/>
<evidence type="ECO:0000313" key="2">
    <source>
        <dbReference type="EMBL" id="VDO18114.1"/>
    </source>
</evidence>
<keyword evidence="3" id="KW-1185">Reference proteome</keyword>
<dbReference type="Pfam" id="PF03159">
    <property type="entry name" value="XRN_N"/>
    <property type="match status" value="1"/>
</dbReference>
<gene>
    <name evidence="2" type="ORF">BTMF_LOCUS5462</name>
</gene>
<organism evidence="4">
    <name type="scientific">Brugia timori</name>
    <dbReference type="NCBI Taxonomy" id="42155"/>
    <lineage>
        <taxon>Eukaryota</taxon>
        <taxon>Metazoa</taxon>
        <taxon>Ecdysozoa</taxon>
        <taxon>Nematoda</taxon>
        <taxon>Chromadorea</taxon>
        <taxon>Rhabditida</taxon>
        <taxon>Spirurina</taxon>
        <taxon>Spiruromorpha</taxon>
        <taxon>Filarioidea</taxon>
        <taxon>Onchocercidae</taxon>
        <taxon>Brugia</taxon>
    </lineage>
</organism>
<reference evidence="2 3" key="2">
    <citation type="submission" date="2018-11" db="EMBL/GenBank/DDBJ databases">
        <authorList>
            <consortium name="Pathogen Informatics"/>
        </authorList>
    </citation>
    <scope>NUCLEOTIDE SEQUENCE [LARGE SCALE GENOMIC DNA]</scope>
</reference>
<proteinExistence type="predicted"/>
<dbReference type="InterPro" id="IPR004859">
    <property type="entry name" value="Xrn1_N"/>
</dbReference>